<reference evidence="6" key="1">
    <citation type="submission" date="2023-07" db="EMBL/GenBank/DDBJ databases">
        <authorList>
            <consortium name="CYATHOMIX"/>
        </authorList>
    </citation>
    <scope>NUCLEOTIDE SEQUENCE</scope>
    <source>
        <strain evidence="6">N/A</strain>
    </source>
</reference>
<dbReference type="GO" id="GO:0005886">
    <property type="term" value="C:plasma membrane"/>
    <property type="evidence" value="ECO:0007669"/>
    <property type="project" value="TreeGrafter"/>
</dbReference>
<accession>A0AA36GFL6</accession>
<feature type="transmembrane region" description="Helical" evidence="4">
    <location>
        <begin position="37"/>
        <end position="58"/>
    </location>
</feature>
<feature type="domain" description="Dipeptidylpeptidase IV N-terminal" evidence="5">
    <location>
        <begin position="182"/>
        <end position="528"/>
    </location>
</feature>
<dbReference type="Proteomes" id="UP001176961">
    <property type="component" value="Unassembled WGS sequence"/>
</dbReference>
<dbReference type="GO" id="GO:0006508">
    <property type="term" value="P:proteolysis"/>
    <property type="evidence" value="ECO:0007669"/>
    <property type="project" value="InterPro"/>
</dbReference>
<keyword evidence="2" id="KW-0720">Serine protease</keyword>
<dbReference type="AlphaFoldDB" id="A0AA36GFL6"/>
<evidence type="ECO:0000256" key="1">
    <source>
        <dbReference type="ARBA" id="ARBA00022438"/>
    </source>
</evidence>
<dbReference type="InterPro" id="IPR002469">
    <property type="entry name" value="Peptidase_S9B_N"/>
</dbReference>
<keyword evidence="1" id="KW-0645">Protease</keyword>
<dbReference type="Gene3D" id="2.140.10.30">
    <property type="entry name" value="Dipeptidylpeptidase IV, N-terminal domain"/>
    <property type="match status" value="1"/>
</dbReference>
<dbReference type="PANTHER" id="PTHR11731:SF200">
    <property type="entry name" value="DIPEPTIDYL PEPTIDASE 10, ISOFORM B"/>
    <property type="match status" value="1"/>
</dbReference>
<name>A0AA36GFL6_CYLNA</name>
<keyword evidence="1" id="KW-0378">Hydrolase</keyword>
<keyword evidence="3" id="KW-0325">Glycoprotein</keyword>
<dbReference type="EMBL" id="CATQJL010000112">
    <property type="protein sequence ID" value="CAJ0592704.1"/>
    <property type="molecule type" value="Genomic_DNA"/>
</dbReference>
<evidence type="ECO:0000313" key="6">
    <source>
        <dbReference type="EMBL" id="CAJ0592704.1"/>
    </source>
</evidence>
<organism evidence="6 7">
    <name type="scientific">Cylicocyclus nassatus</name>
    <name type="common">Nematode worm</name>
    <dbReference type="NCBI Taxonomy" id="53992"/>
    <lineage>
        <taxon>Eukaryota</taxon>
        <taxon>Metazoa</taxon>
        <taxon>Ecdysozoa</taxon>
        <taxon>Nematoda</taxon>
        <taxon>Chromadorea</taxon>
        <taxon>Rhabditida</taxon>
        <taxon>Rhabditina</taxon>
        <taxon>Rhabditomorpha</taxon>
        <taxon>Strongyloidea</taxon>
        <taxon>Strongylidae</taxon>
        <taxon>Cylicocyclus</taxon>
    </lineage>
</organism>
<dbReference type="GO" id="GO:0004177">
    <property type="term" value="F:aminopeptidase activity"/>
    <property type="evidence" value="ECO:0007669"/>
    <property type="project" value="UniProtKB-KW"/>
</dbReference>
<evidence type="ECO:0000313" key="7">
    <source>
        <dbReference type="Proteomes" id="UP001176961"/>
    </source>
</evidence>
<keyword evidence="4" id="KW-1133">Transmembrane helix</keyword>
<keyword evidence="1" id="KW-0031">Aminopeptidase</keyword>
<protein>
    <recommendedName>
        <fullName evidence="5">Dipeptidylpeptidase IV N-terminal domain-containing protein</fullName>
    </recommendedName>
</protein>
<comment type="caution">
    <text evidence="6">The sequence shown here is derived from an EMBL/GenBank/DDBJ whole genome shotgun (WGS) entry which is preliminary data.</text>
</comment>
<evidence type="ECO:0000256" key="4">
    <source>
        <dbReference type="SAM" id="Phobius"/>
    </source>
</evidence>
<gene>
    <name evidence="6" type="ORF">CYNAS_LOCUS4687</name>
</gene>
<proteinExistence type="predicted"/>
<keyword evidence="4" id="KW-0812">Transmembrane</keyword>
<evidence type="ECO:0000256" key="2">
    <source>
        <dbReference type="ARBA" id="ARBA00022825"/>
    </source>
</evidence>
<evidence type="ECO:0000259" key="5">
    <source>
        <dbReference type="Pfam" id="PF00930"/>
    </source>
</evidence>
<evidence type="ECO:0000256" key="3">
    <source>
        <dbReference type="ARBA" id="ARBA00023180"/>
    </source>
</evidence>
<dbReference type="Pfam" id="PF00930">
    <property type="entry name" value="DPPIV_N"/>
    <property type="match status" value="1"/>
</dbReference>
<dbReference type="SUPFAM" id="SSF82171">
    <property type="entry name" value="DPP6 N-terminal domain-like"/>
    <property type="match status" value="1"/>
</dbReference>
<dbReference type="InterPro" id="IPR050278">
    <property type="entry name" value="Serine_Prot_S9B/DPPIV"/>
</dbReference>
<dbReference type="GO" id="GO:0008239">
    <property type="term" value="F:dipeptidyl-peptidase activity"/>
    <property type="evidence" value="ECO:0007669"/>
    <property type="project" value="TreeGrafter"/>
</dbReference>
<feature type="transmembrane region" description="Helical" evidence="4">
    <location>
        <begin position="604"/>
        <end position="627"/>
    </location>
</feature>
<sequence>MYTSHYQHGTKWDTSPCELELGNGGPQERDWKGIGTALLVIMFICSLIALAVFLFTPMTASVGPSKMSVNVSTMGLIRSPITNAYFHGKDIVYEYLAMRREIMKRLNLDTMEAETILDQEVLEEQAKEKCVNKNIQTEWCRLEQIMAGYDREEASHDLRYFAFSRKLTDEEARQFNSTSPRSIFDRETSLIYKVGVAKTDDESQRFLIWNPVGNDYVFWQDGNLFYSNSVESAESIQITTSNPNLIHGIFDWMYKEEIYERNDIAVFWSQKGEQLAFHSRVLNPKEKKVHMTSYAAGNKYPTIVELAYPKTHERNLPTYIINIWDKKTRVLKQMDIQLRDSTAFHYIFRAKWIVMDEKEYLAVTFADRLQTQISITICDHKSGMCKLVYEHKYPHKMYAEPGDFDSLYSNDSLYILLPRAKNDGNSYQHIAKLIIKGPTGIQTAKEAFLSLGRFDVKNLVAYDKVTDTVYFHAIAPTPNNLHLYSTPGSPTTTDAWKCLTCMFPNCTYQETKVQSSFEHILIHCKGPAHHHFYLADIIDGRAENWQEILYSQEYEDNVGSVRLPYVISEVVPLGQGFEGLVRIVLPPDQPSRASARSIPVMLKVGLTLLIFIFHSLAVCLLELLTLLMPMLLGSRLQIVTLEPTFDKDTRSTICK</sequence>
<keyword evidence="7" id="KW-1185">Reference proteome</keyword>
<dbReference type="GO" id="GO:0008236">
    <property type="term" value="F:serine-type peptidase activity"/>
    <property type="evidence" value="ECO:0007669"/>
    <property type="project" value="UniProtKB-KW"/>
</dbReference>
<keyword evidence="4" id="KW-0472">Membrane</keyword>
<dbReference type="PANTHER" id="PTHR11731">
    <property type="entry name" value="PROTEASE FAMILY S9B,C DIPEPTIDYL-PEPTIDASE IV-RELATED"/>
    <property type="match status" value="1"/>
</dbReference>